<protein>
    <submittedName>
        <fullName evidence="2">Transporter</fullName>
    </submittedName>
</protein>
<dbReference type="RefSeq" id="WP_129877550.1">
    <property type="nucleotide sequence ID" value="NZ_SEWG01000006.1"/>
</dbReference>
<keyword evidence="1" id="KW-0732">Signal</keyword>
<keyword evidence="3" id="KW-1185">Reference proteome</keyword>
<dbReference type="Pfam" id="PF13557">
    <property type="entry name" value="Phenol_MetA_deg"/>
    <property type="match status" value="1"/>
</dbReference>
<name>A0A4Q5LIC3_9SPHI</name>
<sequence>MRFTISLLLISLLTTFAYAQTDTARHKYSLFNPVPKDKMKDMETDRPDVTESAYTVEAGHFQVETDLFKHTRNSSDGVNTIQNDYNLANYKLGLTQKMDIQLVMPTYVNITTRDLKTGKIIDKTGGFDDISVRLKYNLWGNDGGKTAFALLPFIKLPTSSFANNGLQGGLTLPFALKINDNWSFGTQVSVSVAKEDDDNYHGEYLYSFTFGRLISKRLDCFIEAYANYNAYSKITDTYANGGLIFSVTDNLNIDTGLNYGLSKTADKVYFVGLSFRY</sequence>
<feature type="signal peptide" evidence="1">
    <location>
        <begin position="1"/>
        <end position="19"/>
    </location>
</feature>
<reference evidence="2 3" key="1">
    <citation type="submission" date="2019-02" db="EMBL/GenBank/DDBJ databases">
        <title>Bacterial novel species Mucilaginibacter sp. 17JY9-4 isolated from soil.</title>
        <authorList>
            <person name="Jung H.-Y."/>
        </authorList>
    </citation>
    <scope>NUCLEOTIDE SEQUENCE [LARGE SCALE GENOMIC DNA]</scope>
    <source>
        <strain evidence="2 3">17JY9-4</strain>
    </source>
</reference>
<evidence type="ECO:0000313" key="3">
    <source>
        <dbReference type="Proteomes" id="UP000293331"/>
    </source>
</evidence>
<dbReference type="EMBL" id="SEWG01000006">
    <property type="protein sequence ID" value="RYU87855.1"/>
    <property type="molecule type" value="Genomic_DNA"/>
</dbReference>
<dbReference type="OrthoDB" id="1014491at2"/>
<evidence type="ECO:0000256" key="1">
    <source>
        <dbReference type="SAM" id="SignalP"/>
    </source>
</evidence>
<comment type="caution">
    <text evidence="2">The sequence shown here is derived from an EMBL/GenBank/DDBJ whole genome shotgun (WGS) entry which is preliminary data.</text>
</comment>
<gene>
    <name evidence="2" type="ORF">EWM62_15270</name>
</gene>
<dbReference type="InterPro" id="IPR025737">
    <property type="entry name" value="FApF"/>
</dbReference>
<feature type="chain" id="PRO_5020557370" evidence="1">
    <location>
        <begin position="20"/>
        <end position="277"/>
    </location>
</feature>
<proteinExistence type="predicted"/>
<evidence type="ECO:0000313" key="2">
    <source>
        <dbReference type="EMBL" id="RYU87855.1"/>
    </source>
</evidence>
<organism evidence="2 3">
    <name type="scientific">Mucilaginibacter terrigena</name>
    <dbReference type="NCBI Taxonomy" id="2492395"/>
    <lineage>
        <taxon>Bacteria</taxon>
        <taxon>Pseudomonadati</taxon>
        <taxon>Bacteroidota</taxon>
        <taxon>Sphingobacteriia</taxon>
        <taxon>Sphingobacteriales</taxon>
        <taxon>Sphingobacteriaceae</taxon>
        <taxon>Mucilaginibacter</taxon>
    </lineage>
</organism>
<accession>A0A4Q5LIC3</accession>
<dbReference type="AlphaFoldDB" id="A0A4Q5LIC3"/>
<dbReference type="Proteomes" id="UP000293331">
    <property type="component" value="Unassembled WGS sequence"/>
</dbReference>